<gene>
    <name evidence="2" type="ORF">HNV11_01515</name>
</gene>
<evidence type="ECO:0000259" key="1">
    <source>
        <dbReference type="Pfam" id="PF13229"/>
    </source>
</evidence>
<sequence length="498" mass="54083">MGKILIHQLCFVIISTWSLSLAKAQQAQCACDYVIKTSGVYQSKDINPLPGSTICIQAGTYDRLKFIGFAGDSTKPLRFVNLGGRVVLKSLTAVNALEFTDCRHFIISGGGQKDLKYGFVAGASYKDITAVHVNGKSSNFEIERIEVNEAGFAGLMIKADPTCDSTTWRSHFTMANVHVHDNYIHDVAGEGMYIGNSFWGQGQARTCAGQSVRVLPHNILKLHIHHNLVERTGCEGIQIGCAPDFDVHHNIVRTAGIKPFTADQDNGVQIGGGAGGKLHHNYFEDAQDVGLIIVGHLGDLMVANNAVINSKGVGVFCDERTGSLPNVNVRFINNTFINTGEDGFRLYNETQKNSLINNVIVNINTKNSTDPFKYISFGQQAKAEEMNNVTTQTVASLKFLDQAIGNFRLTAGSPLIDKGTDVSSLGITSDLADRVRPQGAGFDIGAFEFGEQQAIAPTLVATTCETASKPNTITLQPGVKAPPWRLLQRLKNRAERLR</sequence>
<dbReference type="AlphaFoldDB" id="A0A6M5Y035"/>
<dbReference type="KEGG" id="stae:HNV11_01515"/>
<dbReference type="SUPFAM" id="SSF51126">
    <property type="entry name" value="Pectin lyase-like"/>
    <property type="match status" value="1"/>
</dbReference>
<evidence type="ECO:0000313" key="2">
    <source>
        <dbReference type="EMBL" id="QJW88148.1"/>
    </source>
</evidence>
<dbReference type="EMBL" id="CP053435">
    <property type="protein sequence ID" value="QJW88148.1"/>
    <property type="molecule type" value="Genomic_DNA"/>
</dbReference>
<dbReference type="Proteomes" id="UP000502756">
    <property type="component" value="Chromosome"/>
</dbReference>
<dbReference type="InterPro" id="IPR006626">
    <property type="entry name" value="PbH1"/>
</dbReference>
<dbReference type="InterPro" id="IPR012334">
    <property type="entry name" value="Pectin_lyas_fold"/>
</dbReference>
<dbReference type="InterPro" id="IPR039448">
    <property type="entry name" value="Beta_helix"/>
</dbReference>
<dbReference type="NCBIfam" id="NF041518">
    <property type="entry name" value="choice_anch_Q"/>
    <property type="match status" value="1"/>
</dbReference>
<evidence type="ECO:0000313" key="3">
    <source>
        <dbReference type="Proteomes" id="UP000502756"/>
    </source>
</evidence>
<dbReference type="SMART" id="SM00710">
    <property type="entry name" value="PbH1"/>
    <property type="match status" value="7"/>
</dbReference>
<proteinExistence type="predicted"/>
<organism evidence="2 3">
    <name type="scientific">Spirosoma taeanense</name>
    <dbReference type="NCBI Taxonomy" id="2735870"/>
    <lineage>
        <taxon>Bacteria</taxon>
        <taxon>Pseudomonadati</taxon>
        <taxon>Bacteroidota</taxon>
        <taxon>Cytophagia</taxon>
        <taxon>Cytophagales</taxon>
        <taxon>Cytophagaceae</taxon>
        <taxon>Spirosoma</taxon>
    </lineage>
</organism>
<dbReference type="InterPro" id="IPR059226">
    <property type="entry name" value="Choice_anch_Q_dom"/>
</dbReference>
<feature type="domain" description="Right handed beta helix" evidence="1">
    <location>
        <begin position="261"/>
        <end position="364"/>
    </location>
</feature>
<keyword evidence="3" id="KW-1185">Reference proteome</keyword>
<dbReference type="Gene3D" id="2.160.20.10">
    <property type="entry name" value="Single-stranded right-handed beta-helix, Pectin lyase-like"/>
    <property type="match status" value="1"/>
</dbReference>
<dbReference type="RefSeq" id="WP_171737981.1">
    <property type="nucleotide sequence ID" value="NZ_CP053435.1"/>
</dbReference>
<reference evidence="2 3" key="1">
    <citation type="submission" date="2020-05" db="EMBL/GenBank/DDBJ databases">
        <title>Genome sequencing of Spirosoma sp. TS118.</title>
        <authorList>
            <person name="Lee J.-H."/>
            <person name="Jeong S."/>
            <person name="Zhao L."/>
            <person name="Jung J.-H."/>
            <person name="Kim M.-K."/>
            <person name="Lim S."/>
        </authorList>
    </citation>
    <scope>NUCLEOTIDE SEQUENCE [LARGE SCALE GENOMIC DNA]</scope>
    <source>
        <strain evidence="2 3">TS118</strain>
    </source>
</reference>
<dbReference type="Pfam" id="PF13229">
    <property type="entry name" value="Beta_helix"/>
    <property type="match status" value="1"/>
</dbReference>
<name>A0A6M5Y035_9BACT</name>
<protein>
    <submittedName>
        <fullName evidence="2">Right-handed parallel beta-helix repeat-containing protein</fullName>
    </submittedName>
</protein>
<dbReference type="InterPro" id="IPR011050">
    <property type="entry name" value="Pectin_lyase_fold/virulence"/>
</dbReference>
<accession>A0A6M5Y035</accession>